<name>A0A173VG98_9FIRM</name>
<proteinExistence type="predicted"/>
<dbReference type="EMBL" id="CYXX01000028">
    <property type="protein sequence ID" value="CUN26193.1"/>
    <property type="molecule type" value="Genomic_DNA"/>
</dbReference>
<dbReference type="RefSeq" id="WP_156333881.1">
    <property type="nucleotide sequence ID" value="NZ_CYXX01000028.1"/>
</dbReference>
<dbReference type="AlphaFoldDB" id="A0A173VG98"/>
<evidence type="ECO:0000313" key="1">
    <source>
        <dbReference type="EMBL" id="CUN26193.1"/>
    </source>
</evidence>
<evidence type="ECO:0000313" key="2">
    <source>
        <dbReference type="Proteomes" id="UP000095453"/>
    </source>
</evidence>
<sequence length="46" mass="5322">MDTISEKDTQSADDKKKEKISCIEAIPEWQALRREYRSQLLAHCVG</sequence>
<gene>
    <name evidence="1" type="ORF">ERS852444_02922</name>
</gene>
<reference evidence="1 2" key="1">
    <citation type="submission" date="2015-09" db="EMBL/GenBank/DDBJ databases">
        <authorList>
            <consortium name="Pathogen Informatics"/>
        </authorList>
    </citation>
    <scope>NUCLEOTIDE SEQUENCE [LARGE SCALE GENOMIC DNA]</scope>
    <source>
        <strain evidence="1 2">2789STDY5608887</strain>
    </source>
</reference>
<organism evidence="1 2">
    <name type="scientific">Roseburia inulinivorans</name>
    <dbReference type="NCBI Taxonomy" id="360807"/>
    <lineage>
        <taxon>Bacteria</taxon>
        <taxon>Bacillati</taxon>
        <taxon>Bacillota</taxon>
        <taxon>Clostridia</taxon>
        <taxon>Lachnospirales</taxon>
        <taxon>Lachnospiraceae</taxon>
        <taxon>Roseburia</taxon>
    </lineage>
</organism>
<accession>A0A173VG98</accession>
<dbReference type="Proteomes" id="UP000095453">
    <property type="component" value="Unassembled WGS sequence"/>
</dbReference>
<protein>
    <submittedName>
        <fullName evidence="1">Uncharacterized protein</fullName>
    </submittedName>
</protein>